<dbReference type="PANTHER" id="PTHR11076:SF33">
    <property type="entry name" value="DNA POLYMERASE KAPPA"/>
    <property type="match status" value="1"/>
</dbReference>
<accession>A0ABQ0FGU6</accession>
<dbReference type="PANTHER" id="PTHR11076">
    <property type="entry name" value="DNA REPAIR POLYMERASE UMUC / TRANSFERASE FAMILY MEMBER"/>
    <property type="match status" value="1"/>
</dbReference>
<feature type="domain" description="UmuC" evidence="12">
    <location>
        <begin position="71"/>
        <end position="134"/>
    </location>
</feature>
<dbReference type="SMART" id="SM00248">
    <property type="entry name" value="ANK"/>
    <property type="match status" value="10"/>
</dbReference>
<evidence type="ECO:0000256" key="6">
    <source>
        <dbReference type="ARBA" id="ARBA00022833"/>
    </source>
</evidence>
<comment type="caution">
    <text evidence="14">The sequence shown here is derived from an EMBL/GenBank/DDBJ whole genome shotgun (WGS) entry which is preliminary data.</text>
</comment>
<dbReference type="Gene3D" id="1.10.533.10">
    <property type="entry name" value="Death Domain, Fas"/>
    <property type="match status" value="1"/>
</dbReference>
<dbReference type="SUPFAM" id="SSF47986">
    <property type="entry name" value="DEATH domain"/>
    <property type="match status" value="1"/>
</dbReference>
<dbReference type="Gene3D" id="3.30.70.270">
    <property type="match status" value="1"/>
</dbReference>
<feature type="repeat" description="ANK" evidence="8">
    <location>
        <begin position="830"/>
        <end position="862"/>
    </location>
</feature>
<feature type="repeat" description="ANK" evidence="8">
    <location>
        <begin position="762"/>
        <end position="784"/>
    </location>
</feature>
<keyword evidence="5 9" id="KW-0863">Zinc-finger</keyword>
<sequence>MGNYRKIDAPRQDAIELTEHERSISPLLFEDSPPDLQPQGSPFQLNSEEQNNPQIAPNPVVFGTSAEEVVKEIRFRIEQKTTLTASAGIAPNTMLAKVCSDKNKPNGQYQILPSRSAVMDFIKDLPIRKVSGIGKVTEKMLMALGIVTCTDLYQQRALLSLLFSETSWHYFLHIALGLGSTDLARDGERKSMSVERTFSEISKTEEQYSLCQELCAELAQDLQKEGLKDTTLSKESTHILKLDTNKIEHSYSHEPETNGRTVTIKLKNVNFEVKTRASTVPSAISTAEEIFSIAKELLRTEVNVSSPHPLRLRLMGIRMSTFSNEDDKRHQQRSIIGFLQSGNQALSSTGCILDKTDKTELVKPLEMSHKKSFFDKKRSERNWNCQDTPRCEISGQQALQPSEPSQALKKTIERTPEISNDHQTFICPVCFREQEGISLEAFNEHVDACLDGASTSENNKVPCFSHASSADIGQKEDAHPSIPLCEKQEHENGEITSVDGVDLTGTEDRSLKTASMDTLGNNHSEEEYPDIPDKFCPTSLANEAIRLLSKQESAQPCTDEVVTGRALVCPVCNLEQETSDLTLFNIHVDICLNKGIIQELRNSEVNSVKQPKESLRSTDRLQKASGRTKRVLPIERSFQNAAKSNNLDLMEKLFEKKVNINAVNNMNRTALHFAVGRNNLSAVDFLLSHKARVDVADKNPPIDGFYPESLAALGSRDRVKDTYSILAGIILYKAGLHAWSGSFEILLMLVKAGADQRAKSQEGMNALHLAAQNNNLNIVDYLIQDLHLQDLNQPNERGRKPFLLAAERGHVEMIEKLTFLNLHTSEKDKEGNTALHLAAMQGHSPAVQVLLTQWSEVNERNENGETPFMLAVVGGHEECSRVLLAGGSDINIPNKLNVSALQTATRNGHTPLVNFLLSENADSRQHKQSKEPPLHIAVINNRPAVVNSLLSAGHDVDVLDQGRDLVQPWAQGRGFCLRQQTPLHVAADLGNVELVETLLKAGCNLKITDKQGKTALAVAARSQHSLIVDMLIKAERYYAWREAHRESIRDSADGATLTFKQDHSLETRHIRMLLWNLAYRQLKKKDWQRLARSWGFTEDQIRAIEEQWSGKDSFQEHGYRALLIWLHGALMTQPDPAKQLYEELVRAGFPELAEKIRQFRSKTDSSSKKCAVS</sequence>
<feature type="domain" description="UBZ4-type" evidence="13">
    <location>
        <begin position="566"/>
        <end position="596"/>
    </location>
</feature>
<protein>
    <recommendedName>
        <fullName evidence="1">DNA polymerase kappa</fullName>
    </recommendedName>
</protein>
<feature type="repeat" description="ANK" evidence="8">
    <location>
        <begin position="666"/>
        <end position="698"/>
    </location>
</feature>
<evidence type="ECO:0000313" key="15">
    <source>
        <dbReference type="Proteomes" id="UP001623349"/>
    </source>
</evidence>
<name>A0ABQ0FGU6_APOSI</name>
<feature type="region of interest" description="Disordered" evidence="10">
    <location>
        <begin position="1"/>
        <end position="59"/>
    </location>
</feature>
<dbReference type="Pfam" id="PF13637">
    <property type="entry name" value="Ank_4"/>
    <property type="match status" value="1"/>
</dbReference>
<dbReference type="PROSITE" id="PS50088">
    <property type="entry name" value="ANK_REPEAT"/>
    <property type="match status" value="6"/>
</dbReference>
<evidence type="ECO:0000256" key="5">
    <source>
        <dbReference type="ARBA" id="ARBA00022771"/>
    </source>
</evidence>
<dbReference type="CDD" id="cd01670">
    <property type="entry name" value="Death"/>
    <property type="match status" value="1"/>
</dbReference>
<proteinExistence type="predicted"/>
<dbReference type="SMART" id="SM00734">
    <property type="entry name" value="ZnF_Rad18"/>
    <property type="match status" value="2"/>
</dbReference>
<dbReference type="SUPFAM" id="SSF100879">
    <property type="entry name" value="Lesion bypass DNA polymerase (Y-family), little finger domain"/>
    <property type="match status" value="2"/>
</dbReference>
<dbReference type="InterPro" id="IPR006642">
    <property type="entry name" value="Rad18_UBZ4"/>
</dbReference>
<evidence type="ECO:0000313" key="14">
    <source>
        <dbReference type="EMBL" id="GAB1298463.1"/>
    </source>
</evidence>
<dbReference type="InterPro" id="IPR002110">
    <property type="entry name" value="Ankyrin_rpt"/>
</dbReference>
<evidence type="ECO:0000256" key="4">
    <source>
        <dbReference type="ARBA" id="ARBA00022763"/>
    </source>
</evidence>
<evidence type="ECO:0000256" key="10">
    <source>
        <dbReference type="SAM" id="MobiDB-lite"/>
    </source>
</evidence>
<keyword evidence="2" id="KW-0237">DNA synthesis</keyword>
<dbReference type="EMBL" id="BAAFST010000013">
    <property type="protein sequence ID" value="GAB1298463.1"/>
    <property type="molecule type" value="Genomic_DNA"/>
</dbReference>
<feature type="compositionally biased region" description="Polar residues" evidence="10">
    <location>
        <begin position="38"/>
        <end position="55"/>
    </location>
</feature>
<keyword evidence="8" id="KW-0040">ANK repeat</keyword>
<dbReference type="CDD" id="cd03586">
    <property type="entry name" value="PolY_Pol_IV_kappa"/>
    <property type="match status" value="1"/>
</dbReference>
<dbReference type="PROSITE" id="PS50173">
    <property type="entry name" value="UMUC"/>
    <property type="match status" value="1"/>
</dbReference>
<dbReference type="InterPro" id="IPR050116">
    <property type="entry name" value="DNA_polymerase-Y"/>
</dbReference>
<evidence type="ECO:0000256" key="3">
    <source>
        <dbReference type="ARBA" id="ARBA00022723"/>
    </source>
</evidence>
<dbReference type="SUPFAM" id="SSF56672">
    <property type="entry name" value="DNA/RNA polymerases"/>
    <property type="match status" value="1"/>
</dbReference>
<keyword evidence="3" id="KW-0479">Metal-binding</keyword>
<dbReference type="Pfam" id="PF12796">
    <property type="entry name" value="Ank_2"/>
    <property type="match status" value="3"/>
</dbReference>
<keyword evidence="7 9" id="KW-0234">DNA repair</keyword>
<dbReference type="PROSITE" id="PS50297">
    <property type="entry name" value="ANK_REP_REGION"/>
    <property type="match status" value="6"/>
</dbReference>
<evidence type="ECO:0000259" key="12">
    <source>
        <dbReference type="PROSITE" id="PS50173"/>
    </source>
</evidence>
<evidence type="ECO:0000256" key="2">
    <source>
        <dbReference type="ARBA" id="ARBA00022634"/>
    </source>
</evidence>
<dbReference type="InterPro" id="IPR043128">
    <property type="entry name" value="Rev_trsase/Diguanyl_cyclase"/>
</dbReference>
<feature type="repeat" description="ANK" evidence="8">
    <location>
        <begin position="929"/>
        <end position="961"/>
    </location>
</feature>
<dbReference type="Pfam" id="PF00817">
    <property type="entry name" value="IMS"/>
    <property type="match status" value="1"/>
</dbReference>
<dbReference type="Proteomes" id="UP001623349">
    <property type="component" value="Unassembled WGS sequence"/>
</dbReference>
<evidence type="ECO:0000256" key="1">
    <source>
        <dbReference type="ARBA" id="ARBA00016178"/>
    </source>
</evidence>
<evidence type="ECO:0000256" key="9">
    <source>
        <dbReference type="PROSITE-ProRule" id="PRU01256"/>
    </source>
</evidence>
<dbReference type="InterPro" id="IPR043502">
    <property type="entry name" value="DNA/RNA_pol_sf"/>
</dbReference>
<feature type="repeat" description="ANK" evidence="8">
    <location>
        <begin position="863"/>
        <end position="895"/>
    </location>
</feature>
<dbReference type="Pfam" id="PF00531">
    <property type="entry name" value="Death"/>
    <property type="match status" value="1"/>
</dbReference>
<dbReference type="InterPro" id="IPR036770">
    <property type="entry name" value="Ankyrin_rpt-contain_sf"/>
</dbReference>
<evidence type="ECO:0000256" key="7">
    <source>
        <dbReference type="ARBA" id="ARBA00023204"/>
    </source>
</evidence>
<dbReference type="InterPro" id="IPR001126">
    <property type="entry name" value="UmuC"/>
</dbReference>
<evidence type="ECO:0000256" key="8">
    <source>
        <dbReference type="PROSITE-ProRule" id="PRU00023"/>
    </source>
</evidence>
<evidence type="ECO:0000259" key="11">
    <source>
        <dbReference type="PROSITE" id="PS50017"/>
    </source>
</evidence>
<dbReference type="Pfam" id="PF00023">
    <property type="entry name" value="Ank"/>
    <property type="match status" value="1"/>
</dbReference>
<dbReference type="Gene3D" id="3.30.1490.100">
    <property type="entry name" value="DNA polymerase, Y-family, little finger domain"/>
    <property type="match status" value="1"/>
</dbReference>
<evidence type="ECO:0000259" key="13">
    <source>
        <dbReference type="PROSITE" id="PS51908"/>
    </source>
</evidence>
<dbReference type="Gene3D" id="1.10.150.810">
    <property type="match status" value="1"/>
</dbReference>
<feature type="repeat" description="ANK" evidence="8">
    <location>
        <begin position="978"/>
        <end position="1010"/>
    </location>
</feature>
<dbReference type="Gene3D" id="1.25.40.20">
    <property type="entry name" value="Ankyrin repeat-containing domain"/>
    <property type="match status" value="3"/>
</dbReference>
<reference evidence="14 15" key="1">
    <citation type="submission" date="2024-08" db="EMBL/GenBank/DDBJ databases">
        <title>The draft genome of Apodemus speciosus.</title>
        <authorList>
            <person name="Nabeshima K."/>
            <person name="Suzuki S."/>
            <person name="Onuma M."/>
        </authorList>
    </citation>
    <scope>NUCLEOTIDE SEQUENCE [LARGE SCALE GENOMIC DNA]</scope>
    <source>
        <strain evidence="14">IB14-021</strain>
    </source>
</reference>
<dbReference type="PROSITE" id="PS50017">
    <property type="entry name" value="DEATH_DOMAIN"/>
    <property type="match status" value="1"/>
</dbReference>
<feature type="compositionally biased region" description="Basic and acidic residues" evidence="10">
    <location>
        <begin position="1"/>
        <end position="23"/>
    </location>
</feature>
<dbReference type="InterPro" id="IPR000488">
    <property type="entry name" value="Death_dom"/>
</dbReference>
<keyword evidence="15" id="KW-1185">Reference proteome</keyword>
<dbReference type="InterPro" id="IPR022880">
    <property type="entry name" value="DNApol_IV"/>
</dbReference>
<feature type="domain" description="UBZ4-type" evidence="13">
    <location>
        <begin position="424"/>
        <end position="454"/>
    </location>
</feature>
<dbReference type="SUPFAM" id="SSF48403">
    <property type="entry name" value="Ankyrin repeat"/>
    <property type="match status" value="1"/>
</dbReference>
<dbReference type="InterPro" id="IPR011029">
    <property type="entry name" value="DEATH-like_dom_sf"/>
</dbReference>
<keyword evidence="4 9" id="KW-0227">DNA damage</keyword>
<dbReference type="Pfam" id="PF11799">
    <property type="entry name" value="IMS_C"/>
    <property type="match status" value="1"/>
</dbReference>
<feature type="domain" description="Death" evidence="11">
    <location>
        <begin position="1086"/>
        <end position="1160"/>
    </location>
</feature>
<keyword evidence="6" id="KW-0862">Zinc</keyword>
<gene>
    <name evidence="14" type="ORF">APTSU1_001369900</name>
</gene>
<dbReference type="PROSITE" id="PS51908">
    <property type="entry name" value="ZF_UBZ4"/>
    <property type="match status" value="2"/>
</dbReference>
<dbReference type="InterPro" id="IPR036775">
    <property type="entry name" value="DNA_pol_Y-fam_lit_finger_sf"/>
</dbReference>
<organism evidence="14 15">
    <name type="scientific">Apodemus speciosus</name>
    <name type="common">Large Japanese field mouse</name>
    <dbReference type="NCBI Taxonomy" id="105296"/>
    <lineage>
        <taxon>Eukaryota</taxon>
        <taxon>Metazoa</taxon>
        <taxon>Chordata</taxon>
        <taxon>Craniata</taxon>
        <taxon>Vertebrata</taxon>
        <taxon>Euteleostomi</taxon>
        <taxon>Mammalia</taxon>
        <taxon>Eutheria</taxon>
        <taxon>Euarchontoglires</taxon>
        <taxon>Glires</taxon>
        <taxon>Rodentia</taxon>
        <taxon>Myomorpha</taxon>
        <taxon>Muroidea</taxon>
        <taxon>Muridae</taxon>
        <taxon>Murinae</taxon>
        <taxon>Apodemus</taxon>
    </lineage>
</organism>
<dbReference type="InterPro" id="IPR017961">
    <property type="entry name" value="DNA_pol_Y-fam_little_finger"/>
</dbReference>
<dbReference type="Gene3D" id="3.30.160.60">
    <property type="entry name" value="Classic Zinc Finger"/>
    <property type="match status" value="2"/>
</dbReference>